<dbReference type="GeneTree" id="ENSGT00390000011517"/>
<reference evidence="5" key="2">
    <citation type="submission" date="2025-08" db="UniProtKB">
        <authorList>
            <consortium name="Ensembl"/>
        </authorList>
    </citation>
    <scope>IDENTIFICATION</scope>
</reference>
<dbReference type="InterPro" id="IPR036465">
    <property type="entry name" value="vWFA_dom_sf"/>
</dbReference>
<evidence type="ECO:0000313" key="6">
    <source>
        <dbReference type="Proteomes" id="UP000008672"/>
    </source>
</evidence>
<dbReference type="Ensembl" id="ENSLACT00000000179.1">
    <property type="protein sequence ID" value="ENSLACP00000000177.1"/>
    <property type="gene ID" value="ENSLACG00000000160.1"/>
</dbReference>
<dbReference type="Pfam" id="PF25106">
    <property type="entry name" value="VWA_4"/>
    <property type="match status" value="1"/>
</dbReference>
<dbReference type="Gene3D" id="3.40.50.410">
    <property type="entry name" value="von Willebrand factor, type A domain"/>
    <property type="match status" value="1"/>
</dbReference>
<dbReference type="AlphaFoldDB" id="H2ZS06"/>
<dbReference type="eggNOG" id="KOG4475">
    <property type="taxonomic scope" value="Eukaryota"/>
</dbReference>
<protein>
    <recommendedName>
        <fullName evidence="4">Hemicentin-1-like von Willebrand factor A domain-containing protein</fullName>
    </recommendedName>
</protein>
<keyword evidence="2" id="KW-0964">Secreted</keyword>
<feature type="domain" description="Hemicentin-1-like von Willebrand factor A" evidence="4">
    <location>
        <begin position="30"/>
        <end position="114"/>
    </location>
</feature>
<dbReference type="InParanoid" id="H2ZS06"/>
<name>H2ZS06_LATCH</name>
<comment type="subcellular location">
    <subcellularLocation>
        <location evidence="1">Secreted</location>
    </subcellularLocation>
</comment>
<reference evidence="6" key="1">
    <citation type="submission" date="2011-08" db="EMBL/GenBank/DDBJ databases">
        <title>The draft genome of Latimeria chalumnae.</title>
        <authorList>
            <person name="Di Palma F."/>
            <person name="Alfoldi J."/>
            <person name="Johnson J."/>
            <person name="Berlin A."/>
            <person name="Gnerre S."/>
            <person name="Jaffe D."/>
            <person name="MacCallum I."/>
            <person name="Young S."/>
            <person name="Walker B.J."/>
            <person name="Lander E."/>
            <person name="Lindblad-Toh K."/>
        </authorList>
    </citation>
    <scope>NUCLEOTIDE SEQUENCE [LARGE SCALE GENOMIC DNA]</scope>
    <source>
        <strain evidence="6">Wild caught</strain>
    </source>
</reference>
<dbReference type="OMA" id="KYIFHIY"/>
<evidence type="ECO:0000256" key="3">
    <source>
        <dbReference type="ARBA" id="ARBA00022729"/>
    </source>
</evidence>
<evidence type="ECO:0000313" key="5">
    <source>
        <dbReference type="Ensembl" id="ENSLACP00000000177.1"/>
    </source>
</evidence>
<dbReference type="EMBL" id="AFYH01281797">
    <property type="status" value="NOT_ANNOTATED_CDS"/>
    <property type="molecule type" value="Genomic_DNA"/>
</dbReference>
<dbReference type="PANTHER" id="PTHR14905:SF7">
    <property type="entry name" value="VON WILLEBRAND FACTOR A DOMAIN-CONTAINING PROTEIN 7"/>
    <property type="match status" value="1"/>
</dbReference>
<reference evidence="5" key="3">
    <citation type="submission" date="2025-09" db="UniProtKB">
        <authorList>
            <consortium name="Ensembl"/>
        </authorList>
    </citation>
    <scope>IDENTIFICATION</scope>
</reference>
<organism evidence="5 6">
    <name type="scientific">Latimeria chalumnae</name>
    <name type="common">Coelacanth</name>
    <dbReference type="NCBI Taxonomy" id="7897"/>
    <lineage>
        <taxon>Eukaryota</taxon>
        <taxon>Metazoa</taxon>
        <taxon>Chordata</taxon>
        <taxon>Craniata</taxon>
        <taxon>Vertebrata</taxon>
        <taxon>Euteleostomi</taxon>
        <taxon>Coelacanthiformes</taxon>
        <taxon>Coelacanthidae</taxon>
        <taxon>Latimeria</taxon>
    </lineage>
</organism>
<keyword evidence="6" id="KW-1185">Reference proteome</keyword>
<evidence type="ECO:0000259" key="4">
    <source>
        <dbReference type="Pfam" id="PF25106"/>
    </source>
</evidence>
<dbReference type="InterPro" id="IPR052577">
    <property type="entry name" value="VWA7"/>
</dbReference>
<dbReference type="HOGENOM" id="CLU_2114459_0_0_1"/>
<dbReference type="Proteomes" id="UP000008672">
    <property type="component" value="Unassembled WGS sequence"/>
</dbReference>
<accession>H2ZS06</accession>
<dbReference type="SUPFAM" id="SSF53300">
    <property type="entry name" value="vWA-like"/>
    <property type="match status" value="1"/>
</dbReference>
<proteinExistence type="predicted"/>
<keyword evidence="3" id="KW-0732">Signal</keyword>
<dbReference type="PANTHER" id="PTHR14905">
    <property type="entry name" value="NG37"/>
    <property type="match status" value="1"/>
</dbReference>
<evidence type="ECO:0000256" key="1">
    <source>
        <dbReference type="ARBA" id="ARBA00004613"/>
    </source>
</evidence>
<dbReference type="EMBL" id="AFYH01281796">
    <property type="status" value="NOT_ANNOTATED_CDS"/>
    <property type="molecule type" value="Genomic_DNA"/>
</dbReference>
<dbReference type="InterPro" id="IPR056861">
    <property type="entry name" value="HMCN1-like_VWA"/>
</dbReference>
<evidence type="ECO:0000256" key="2">
    <source>
        <dbReference type="ARBA" id="ARBA00022525"/>
    </source>
</evidence>
<sequence>CSDRVYHSFRSLGEYSAFFRFLNIDPPSGLSFVIDTTGSMSDDIQATKERVFSIIDSKAGTPNEPSFYILVPFNDPDYGPVYKTSDAKEFKSYISSLHASGGGDEPEMCFSALQV</sequence>